<dbReference type="InterPro" id="IPR002213">
    <property type="entry name" value="UDP_glucos_trans"/>
</dbReference>
<dbReference type="FunFam" id="3.40.50.2000:FF:000040">
    <property type="entry name" value="UDP-glycosyltransferase 76C1"/>
    <property type="match status" value="1"/>
</dbReference>
<dbReference type="PANTHER" id="PTHR11926:SF1464">
    <property type="entry name" value="UDP-GLYCOSYLTRANSFERASE 76B1-LIKE"/>
    <property type="match status" value="1"/>
</dbReference>
<proteinExistence type="inferred from homology"/>
<comment type="similarity">
    <text evidence="1">Belongs to the UDP-glycosyltransferase family.</text>
</comment>
<evidence type="ECO:0000256" key="2">
    <source>
        <dbReference type="ARBA" id="ARBA00022676"/>
    </source>
</evidence>
<dbReference type="PANTHER" id="PTHR11926">
    <property type="entry name" value="GLUCOSYL/GLUCURONOSYL TRANSFERASES"/>
    <property type="match status" value="1"/>
</dbReference>
<dbReference type="GO" id="GO:0009863">
    <property type="term" value="P:salicylic acid mediated signaling pathway"/>
    <property type="evidence" value="ECO:0007669"/>
    <property type="project" value="TreeGrafter"/>
</dbReference>
<dbReference type="Gene3D" id="3.40.50.2000">
    <property type="entry name" value="Glycogen Phosphorylase B"/>
    <property type="match status" value="2"/>
</dbReference>
<dbReference type="EMBL" id="JANJYI010000004">
    <property type="protein sequence ID" value="KAK2653741.1"/>
    <property type="molecule type" value="Genomic_DNA"/>
</dbReference>
<dbReference type="CDD" id="cd03784">
    <property type="entry name" value="GT1_Gtf-like"/>
    <property type="match status" value="1"/>
</dbReference>
<dbReference type="Proteomes" id="UP001280121">
    <property type="component" value="Unassembled WGS sequence"/>
</dbReference>
<reference evidence="4" key="1">
    <citation type="journal article" date="2023" name="Plant J.">
        <title>Genome sequences and population genomics provide insights into the demographic history, inbreeding, and mutation load of two 'living fossil' tree species of Dipteronia.</title>
        <authorList>
            <person name="Feng Y."/>
            <person name="Comes H.P."/>
            <person name="Chen J."/>
            <person name="Zhu S."/>
            <person name="Lu R."/>
            <person name="Zhang X."/>
            <person name="Li P."/>
            <person name="Qiu J."/>
            <person name="Olsen K.M."/>
            <person name="Qiu Y."/>
        </authorList>
    </citation>
    <scope>NUCLEOTIDE SEQUENCE</scope>
    <source>
        <strain evidence="4">KIB01</strain>
    </source>
</reference>
<dbReference type="GO" id="GO:0080043">
    <property type="term" value="F:quercetin 3-O-glucosyltransferase activity"/>
    <property type="evidence" value="ECO:0007669"/>
    <property type="project" value="TreeGrafter"/>
</dbReference>
<evidence type="ECO:0000256" key="3">
    <source>
        <dbReference type="ARBA" id="ARBA00022679"/>
    </source>
</evidence>
<dbReference type="FunFam" id="3.40.50.2000:FF:000120">
    <property type="entry name" value="UDP-glycosyltransferase 76C1"/>
    <property type="match status" value="1"/>
</dbReference>
<accession>A0AAE0CJT3</accession>
<sequence>MESHQRESHLQHTKLGRRRCRVILFPFPLQGHINPMLQLASILYSRGISITIIHTKFNSPNSSNYPHFNFFSFQDGLSEIEASTADVVSLTSLLNIKFLVPFQDCLVKVLSNNVDHQENSDSSTGCLIVDAAWNITQAIPETCKLPWITLRTTSVCSFLAFAALPLLQENGALAMFDSKSEALLPELPPLRVKDLPLVKTDHPETFVQLVSDLVVNQIKISSGVIWNSFQALEQDSLNKLHQDFPIPMFPIGPFHNYFTASSSSLLSQDQTSISWLDKQAPNSVIYVSFGSIAKVNKTEFLEIAWGLANTNLPFLWVVRTGLVHGAEWIDPLPERFLEKLSGRGHIVKWAPQPQVLAHSAIGGFWTHSGWNSTLESICEGVPMICQPYFGDQMVNARYVSDVWRVGFHLERRLERGEIEKVIRRLMVGIEGQEMRDRIVSLKEKVDVCLRQGGSSHQALEKLINYIMSL</sequence>
<protein>
    <recommendedName>
        <fullName evidence="6">UDP-glycosyltransferase</fullName>
    </recommendedName>
</protein>
<dbReference type="GO" id="GO:0080044">
    <property type="term" value="F:quercetin 7-O-glucosyltransferase activity"/>
    <property type="evidence" value="ECO:0007669"/>
    <property type="project" value="TreeGrafter"/>
</dbReference>
<comment type="caution">
    <text evidence="4">The sequence shown here is derived from an EMBL/GenBank/DDBJ whole genome shotgun (WGS) entry which is preliminary data.</text>
</comment>
<keyword evidence="5" id="KW-1185">Reference proteome</keyword>
<dbReference type="Pfam" id="PF00201">
    <property type="entry name" value="UDPGT"/>
    <property type="match status" value="1"/>
</dbReference>
<evidence type="ECO:0000313" key="4">
    <source>
        <dbReference type="EMBL" id="KAK2653741.1"/>
    </source>
</evidence>
<evidence type="ECO:0008006" key="6">
    <source>
        <dbReference type="Google" id="ProtNLM"/>
    </source>
</evidence>
<dbReference type="AlphaFoldDB" id="A0AAE0CJT3"/>
<keyword evidence="2" id="KW-0328">Glycosyltransferase</keyword>
<gene>
    <name evidence="4" type="ORF">Ddye_013597</name>
</gene>
<organism evidence="4 5">
    <name type="scientific">Dipteronia dyeriana</name>
    <dbReference type="NCBI Taxonomy" id="168575"/>
    <lineage>
        <taxon>Eukaryota</taxon>
        <taxon>Viridiplantae</taxon>
        <taxon>Streptophyta</taxon>
        <taxon>Embryophyta</taxon>
        <taxon>Tracheophyta</taxon>
        <taxon>Spermatophyta</taxon>
        <taxon>Magnoliopsida</taxon>
        <taxon>eudicotyledons</taxon>
        <taxon>Gunneridae</taxon>
        <taxon>Pentapetalae</taxon>
        <taxon>rosids</taxon>
        <taxon>malvids</taxon>
        <taxon>Sapindales</taxon>
        <taxon>Sapindaceae</taxon>
        <taxon>Hippocastanoideae</taxon>
        <taxon>Acereae</taxon>
        <taxon>Dipteronia</taxon>
    </lineage>
</organism>
<evidence type="ECO:0000256" key="1">
    <source>
        <dbReference type="ARBA" id="ARBA00009995"/>
    </source>
</evidence>
<keyword evidence="3" id="KW-0808">Transferase</keyword>
<evidence type="ECO:0000313" key="5">
    <source>
        <dbReference type="Proteomes" id="UP001280121"/>
    </source>
</evidence>
<name>A0AAE0CJT3_9ROSI</name>
<dbReference type="SUPFAM" id="SSF53756">
    <property type="entry name" value="UDP-Glycosyltransferase/glycogen phosphorylase"/>
    <property type="match status" value="1"/>
</dbReference>